<feature type="region of interest" description="Disordered" evidence="1">
    <location>
        <begin position="17"/>
        <end position="61"/>
    </location>
</feature>
<reference evidence="2" key="1">
    <citation type="submission" date="2020-02" db="EMBL/GenBank/DDBJ databases">
        <authorList>
            <person name="Scholz U."/>
            <person name="Mascher M."/>
            <person name="Fiebig A."/>
        </authorList>
    </citation>
    <scope>NUCLEOTIDE SEQUENCE</scope>
</reference>
<dbReference type="AlphaFoldDB" id="A0A7I8LIU5"/>
<dbReference type="Proteomes" id="UP000663760">
    <property type="component" value="Chromosome 15"/>
</dbReference>
<proteinExistence type="predicted"/>
<sequence length="98" mass="10395">MSLRCASRTFIRAVQGALRDQGSRPWSGASSGGGVRSVRRPENPTAAGQARRRSGASERPAVAAMATTAAEEAAAARRKLREAEKAETVMQLICWGPK</sequence>
<accession>A0A7I8LIU5</accession>
<gene>
    <name evidence="2" type="ORF">SI8410_15019863</name>
</gene>
<name>A0A7I8LIU5_SPIIN</name>
<evidence type="ECO:0000256" key="1">
    <source>
        <dbReference type="SAM" id="MobiDB-lite"/>
    </source>
</evidence>
<keyword evidence="3" id="KW-1185">Reference proteome</keyword>
<organism evidence="2 3">
    <name type="scientific">Spirodela intermedia</name>
    <name type="common">Intermediate duckweed</name>
    <dbReference type="NCBI Taxonomy" id="51605"/>
    <lineage>
        <taxon>Eukaryota</taxon>
        <taxon>Viridiplantae</taxon>
        <taxon>Streptophyta</taxon>
        <taxon>Embryophyta</taxon>
        <taxon>Tracheophyta</taxon>
        <taxon>Spermatophyta</taxon>
        <taxon>Magnoliopsida</taxon>
        <taxon>Liliopsida</taxon>
        <taxon>Araceae</taxon>
        <taxon>Lemnoideae</taxon>
        <taxon>Spirodela</taxon>
    </lineage>
</organism>
<evidence type="ECO:0000313" key="3">
    <source>
        <dbReference type="Proteomes" id="UP000663760"/>
    </source>
</evidence>
<evidence type="ECO:0000313" key="2">
    <source>
        <dbReference type="EMBL" id="CAA7409185.1"/>
    </source>
</evidence>
<dbReference type="EMBL" id="LR746278">
    <property type="protein sequence ID" value="CAA7409185.1"/>
    <property type="molecule type" value="Genomic_DNA"/>
</dbReference>
<protein>
    <submittedName>
        <fullName evidence="2">Uncharacterized protein</fullName>
    </submittedName>
</protein>